<dbReference type="InParanoid" id="A0A067QKI4"/>
<evidence type="ECO:0000313" key="2">
    <source>
        <dbReference type="Proteomes" id="UP000027265"/>
    </source>
</evidence>
<keyword evidence="2" id="KW-1185">Reference proteome</keyword>
<dbReference type="Proteomes" id="UP000027265">
    <property type="component" value="Unassembled WGS sequence"/>
</dbReference>
<dbReference type="OrthoDB" id="2966465at2759"/>
<evidence type="ECO:0008006" key="3">
    <source>
        <dbReference type="Google" id="ProtNLM"/>
    </source>
</evidence>
<gene>
    <name evidence="1" type="ORF">JAAARDRAFT_52042</name>
</gene>
<protein>
    <recommendedName>
        <fullName evidence="3">DDE Tnp4 domain-containing protein</fullName>
    </recommendedName>
</protein>
<sequence>MLPNGIIRHLYGPMEGRRNDAFMLTESGLMEALAEFAKWEDVPDDGPPEERYFQVFGDPAYGIGNHLVSPFAIRIEVEHGFGIVSNTWPFLNAGWKMQLYHSSVGRYYRVGVLLTNTLNCLHPNQVAQYFDCQPPDLQDYFHEDT</sequence>
<name>A0A067QKI4_9AGAM</name>
<dbReference type="EMBL" id="KL197709">
    <property type="protein sequence ID" value="KDQ64012.1"/>
    <property type="molecule type" value="Genomic_DNA"/>
</dbReference>
<proteinExistence type="predicted"/>
<dbReference type="STRING" id="933084.A0A067QKI4"/>
<dbReference type="AlphaFoldDB" id="A0A067QKI4"/>
<reference evidence="2" key="1">
    <citation type="journal article" date="2014" name="Proc. Natl. Acad. Sci. U.S.A.">
        <title>Extensive sampling of basidiomycete genomes demonstrates inadequacy of the white-rot/brown-rot paradigm for wood decay fungi.</title>
        <authorList>
            <person name="Riley R."/>
            <person name="Salamov A.A."/>
            <person name="Brown D.W."/>
            <person name="Nagy L.G."/>
            <person name="Floudas D."/>
            <person name="Held B.W."/>
            <person name="Levasseur A."/>
            <person name="Lombard V."/>
            <person name="Morin E."/>
            <person name="Otillar R."/>
            <person name="Lindquist E.A."/>
            <person name="Sun H."/>
            <person name="LaButti K.M."/>
            <person name="Schmutz J."/>
            <person name="Jabbour D."/>
            <person name="Luo H."/>
            <person name="Baker S.E."/>
            <person name="Pisabarro A.G."/>
            <person name="Walton J.D."/>
            <person name="Blanchette R.A."/>
            <person name="Henrissat B."/>
            <person name="Martin F."/>
            <person name="Cullen D."/>
            <person name="Hibbett D.S."/>
            <person name="Grigoriev I.V."/>
        </authorList>
    </citation>
    <scope>NUCLEOTIDE SEQUENCE [LARGE SCALE GENOMIC DNA]</scope>
    <source>
        <strain evidence="2">MUCL 33604</strain>
    </source>
</reference>
<organism evidence="1 2">
    <name type="scientific">Jaapia argillacea MUCL 33604</name>
    <dbReference type="NCBI Taxonomy" id="933084"/>
    <lineage>
        <taxon>Eukaryota</taxon>
        <taxon>Fungi</taxon>
        <taxon>Dikarya</taxon>
        <taxon>Basidiomycota</taxon>
        <taxon>Agaricomycotina</taxon>
        <taxon>Agaricomycetes</taxon>
        <taxon>Agaricomycetidae</taxon>
        <taxon>Jaapiales</taxon>
        <taxon>Jaapiaceae</taxon>
        <taxon>Jaapia</taxon>
    </lineage>
</organism>
<accession>A0A067QKI4</accession>
<evidence type="ECO:0000313" key="1">
    <source>
        <dbReference type="EMBL" id="KDQ64012.1"/>
    </source>
</evidence>
<dbReference type="HOGENOM" id="CLU_128024_0_0_1"/>